<dbReference type="GO" id="GO:0033812">
    <property type="term" value="F:3-oxoadipyl-CoA thiolase activity"/>
    <property type="evidence" value="ECO:0007669"/>
    <property type="project" value="UniProtKB-EC"/>
</dbReference>
<keyword evidence="3 6" id="KW-0012">Acyltransferase</keyword>
<reference evidence="9 10" key="1">
    <citation type="submission" date="2015-03" db="EMBL/GenBank/DDBJ databases">
        <title>Comparative genomics of Pseudomonas insights into diversity of traits involved in vanlence and defense.</title>
        <authorList>
            <person name="Qin Y."/>
        </authorList>
    </citation>
    <scope>NUCLEOTIDE SEQUENCE [LARGE SCALE GENOMIC DNA]</scope>
    <source>
        <strain evidence="9 10">C3</strain>
    </source>
</reference>
<dbReference type="NCBIfam" id="TIGR01930">
    <property type="entry name" value="AcCoA-C-Actrans"/>
    <property type="match status" value="1"/>
</dbReference>
<dbReference type="GO" id="GO:0003985">
    <property type="term" value="F:acetyl-CoA C-acetyltransferase activity"/>
    <property type="evidence" value="ECO:0007669"/>
    <property type="project" value="UniProtKB-EC"/>
</dbReference>
<evidence type="ECO:0000313" key="9">
    <source>
        <dbReference type="EMBL" id="KJZ43762.1"/>
    </source>
</evidence>
<feature type="active site" description="Acyl-thioester intermediate" evidence="5">
    <location>
        <position position="92"/>
    </location>
</feature>
<dbReference type="FunFam" id="3.40.47.10:FF:000010">
    <property type="entry name" value="Acetyl-CoA acetyltransferase (Thiolase)"/>
    <property type="match status" value="1"/>
</dbReference>
<dbReference type="PROSITE" id="PS00099">
    <property type="entry name" value="THIOLASE_3"/>
    <property type="match status" value="1"/>
</dbReference>
<evidence type="ECO:0000256" key="3">
    <source>
        <dbReference type="ARBA" id="ARBA00023315"/>
    </source>
</evidence>
<evidence type="ECO:0000256" key="2">
    <source>
        <dbReference type="ARBA" id="ARBA00022679"/>
    </source>
</evidence>
<dbReference type="GO" id="GO:0044281">
    <property type="term" value="P:small molecule metabolic process"/>
    <property type="evidence" value="ECO:0007669"/>
    <property type="project" value="UniProtKB-ARBA"/>
</dbReference>
<dbReference type="EMBL" id="LACD01000015">
    <property type="protein sequence ID" value="KJZ43762.1"/>
    <property type="molecule type" value="Genomic_DNA"/>
</dbReference>
<evidence type="ECO:0000259" key="7">
    <source>
        <dbReference type="Pfam" id="PF00108"/>
    </source>
</evidence>
<dbReference type="CDD" id="cd00751">
    <property type="entry name" value="thiolase"/>
    <property type="match status" value="1"/>
</dbReference>
<dbReference type="Pfam" id="PF00108">
    <property type="entry name" value="Thiolase_N"/>
    <property type="match status" value="1"/>
</dbReference>
<proteinExistence type="inferred from homology"/>
<dbReference type="EC" id="2.3.1.9" evidence="9"/>
<dbReference type="PATRIC" id="fig|294.131.peg.757"/>
<evidence type="ECO:0000313" key="10">
    <source>
        <dbReference type="Proteomes" id="UP000033500"/>
    </source>
</evidence>
<evidence type="ECO:0000256" key="5">
    <source>
        <dbReference type="PIRSR" id="PIRSR000429-1"/>
    </source>
</evidence>
<dbReference type="SUPFAM" id="SSF53901">
    <property type="entry name" value="Thiolase-like"/>
    <property type="match status" value="2"/>
</dbReference>
<feature type="active site" description="Proton acceptor" evidence="5">
    <location>
        <position position="382"/>
    </location>
</feature>
<organism evidence="9 10">
    <name type="scientific">Pseudomonas fluorescens</name>
    <dbReference type="NCBI Taxonomy" id="294"/>
    <lineage>
        <taxon>Bacteria</taxon>
        <taxon>Pseudomonadati</taxon>
        <taxon>Pseudomonadota</taxon>
        <taxon>Gammaproteobacteria</taxon>
        <taxon>Pseudomonadales</taxon>
        <taxon>Pseudomonadaceae</taxon>
        <taxon>Pseudomonas</taxon>
    </lineage>
</organism>
<dbReference type="Proteomes" id="UP000033500">
    <property type="component" value="Unassembled WGS sequence"/>
</dbReference>
<dbReference type="InterPro" id="IPR020616">
    <property type="entry name" value="Thiolase_N"/>
</dbReference>
<name>A0A0F4TK31_PSEFL</name>
<gene>
    <name evidence="9" type="ORF">VC34_13355</name>
</gene>
<dbReference type="InterPro" id="IPR020617">
    <property type="entry name" value="Thiolase_C"/>
</dbReference>
<comment type="similarity">
    <text evidence="1 6">Belongs to the thiolase-like superfamily. Thiolase family.</text>
</comment>
<protein>
    <submittedName>
        <fullName evidence="9">Acetyl-CoA acetyltransferase</fullName>
        <ecNumber evidence="9">2.3.1.9</ecNumber>
    </submittedName>
</protein>
<dbReference type="PIRSF" id="PIRSF000429">
    <property type="entry name" value="Ac-CoA_Ac_transf"/>
    <property type="match status" value="1"/>
</dbReference>
<dbReference type="AlphaFoldDB" id="A0A0F4TK31"/>
<feature type="domain" description="Thiolase N-terminal" evidence="7">
    <location>
        <begin position="8"/>
        <end position="266"/>
    </location>
</feature>
<sequence>MTISNDPIVIVSAVRTPMGGFQGELKSLTAPQLGAAAIRAAVERAGVAPDSVEEVLFGCVLSAGLGQAPARQAALGAGLDKSTRCTTLNKMCGSGMEAAILAHDMLVAGSADVIVAGGMESMSNAPYLLDRARSGYRMGHGRVLDHMFLDGLEDAYDKGRLMGTYAEDCAETNGFTREAQDAFAIASTTRAQQAINDGSFKDEIVPLTVTVGKEQVLISNDEQPPKAKLDKIASLKPAFRDGGTVTAANSSSISDGAAALVLMRRSEAEKRCLKPLAVIHGHAAFADTPGLFPVAPVGAIEKLMKKTGWSLDEVDLVEVNEAFAVVSLVTMSKLEIPHEKINVHGGACALGHPIGASGARILVTLLSALRQKGLKRGVAAICIGGGEATAMAVECLY</sequence>
<dbReference type="PANTHER" id="PTHR18919:SF138">
    <property type="entry name" value="ACETYL-COA C-ACETYLTRANSFERASE"/>
    <property type="match status" value="1"/>
</dbReference>
<accession>A0A0F4TK31</accession>
<dbReference type="InterPro" id="IPR020610">
    <property type="entry name" value="Thiolase_AS"/>
</dbReference>
<dbReference type="Gene3D" id="3.40.47.10">
    <property type="match status" value="2"/>
</dbReference>
<keyword evidence="2 6" id="KW-0808">Transferase</keyword>
<evidence type="ECO:0000256" key="4">
    <source>
        <dbReference type="ARBA" id="ARBA00048527"/>
    </source>
</evidence>
<dbReference type="RefSeq" id="WP_046046987.1">
    <property type="nucleotide sequence ID" value="NZ_LACD01000015.1"/>
</dbReference>
<comment type="caution">
    <text evidence="9">The sequence shown here is derived from an EMBL/GenBank/DDBJ whole genome shotgun (WGS) entry which is preliminary data.</text>
</comment>
<evidence type="ECO:0000256" key="1">
    <source>
        <dbReference type="ARBA" id="ARBA00010982"/>
    </source>
</evidence>
<dbReference type="PANTHER" id="PTHR18919">
    <property type="entry name" value="ACETYL-COA C-ACYLTRANSFERASE"/>
    <property type="match status" value="1"/>
</dbReference>
<evidence type="ECO:0000259" key="8">
    <source>
        <dbReference type="Pfam" id="PF02803"/>
    </source>
</evidence>
<dbReference type="Pfam" id="PF02803">
    <property type="entry name" value="Thiolase_C"/>
    <property type="match status" value="1"/>
</dbReference>
<feature type="active site" description="Proton acceptor" evidence="5">
    <location>
        <position position="352"/>
    </location>
</feature>
<dbReference type="InterPro" id="IPR016039">
    <property type="entry name" value="Thiolase-like"/>
</dbReference>
<comment type="catalytic activity">
    <reaction evidence="4">
        <text>succinyl-CoA + acetyl-CoA = 3-oxoadipyl-CoA + CoA</text>
        <dbReference type="Rhea" id="RHEA:19481"/>
        <dbReference type="ChEBI" id="CHEBI:57287"/>
        <dbReference type="ChEBI" id="CHEBI:57288"/>
        <dbReference type="ChEBI" id="CHEBI:57292"/>
        <dbReference type="ChEBI" id="CHEBI:57348"/>
        <dbReference type="EC" id="2.3.1.174"/>
    </reaction>
</comment>
<evidence type="ECO:0000256" key="6">
    <source>
        <dbReference type="RuleBase" id="RU003557"/>
    </source>
</evidence>
<dbReference type="InterPro" id="IPR002155">
    <property type="entry name" value="Thiolase"/>
</dbReference>
<feature type="domain" description="Thiolase C-terminal" evidence="8">
    <location>
        <begin position="273"/>
        <end position="394"/>
    </location>
</feature>